<feature type="compositionally biased region" description="Low complexity" evidence="1">
    <location>
        <begin position="186"/>
        <end position="208"/>
    </location>
</feature>
<name>A0ABV9D5K0_9MICO</name>
<proteinExistence type="predicted"/>
<evidence type="ECO:0000313" key="3">
    <source>
        <dbReference type="Proteomes" id="UP001595955"/>
    </source>
</evidence>
<feature type="region of interest" description="Disordered" evidence="1">
    <location>
        <begin position="185"/>
        <end position="243"/>
    </location>
</feature>
<feature type="compositionally biased region" description="Low complexity" evidence="1">
    <location>
        <begin position="293"/>
        <end position="311"/>
    </location>
</feature>
<evidence type="ECO:0000256" key="1">
    <source>
        <dbReference type="SAM" id="MobiDB-lite"/>
    </source>
</evidence>
<sequence length="414" mass="42711">MEVQGWVLLALAVVLLGYLVPHLVRSRQELAESRVEDRFSAELRVLTTAGPTPARVHHGEPVTRPYLHDPRRRTEAPAVNRHPDRSERPTDARRIAAARAARAAEISRRAAAARRRLILTVALLLAAAAAWVVVGLAGASWVLGAAPTVLLAAVLVLGRRAARTGAARDAADRAAMAELHAQLRSAPAARPALTGRPALPARPAAQPAVTAERAPARVTTPAEPAPAPTSSVEAAPAEPSPVVEEAPVVADTVPAAAPSVEAPAAPAAPAVPAPVAEPAPVEAASVRRAASEPGAPAARTARTAPTSAAVRVPAEAQAPASAPYRRASTYRWDADLEQTWTPVPVPMPTYTLKPPAPRRDVSASSVEAMPTAAAELAPRAEVSDVAAAPLAPAPVMTAALDVDAVLVRRRAVGA</sequence>
<dbReference type="Proteomes" id="UP001595955">
    <property type="component" value="Unassembled WGS sequence"/>
</dbReference>
<reference evidence="3" key="1">
    <citation type="journal article" date="2019" name="Int. J. Syst. Evol. Microbiol.">
        <title>The Global Catalogue of Microorganisms (GCM) 10K type strain sequencing project: providing services to taxonomists for standard genome sequencing and annotation.</title>
        <authorList>
            <consortium name="The Broad Institute Genomics Platform"/>
            <consortium name="The Broad Institute Genome Sequencing Center for Infectious Disease"/>
            <person name="Wu L."/>
            <person name="Ma J."/>
        </authorList>
    </citation>
    <scope>NUCLEOTIDE SEQUENCE [LARGE SCALE GENOMIC DNA]</scope>
    <source>
        <strain evidence="3">JCM 3369</strain>
    </source>
</reference>
<dbReference type="RefSeq" id="WP_122823219.1">
    <property type="nucleotide sequence ID" value="NZ_CP033325.1"/>
</dbReference>
<accession>A0ABV9D5K0</accession>
<feature type="region of interest" description="Disordered" evidence="1">
    <location>
        <begin position="284"/>
        <end position="326"/>
    </location>
</feature>
<protein>
    <submittedName>
        <fullName evidence="2">Uncharacterized protein</fullName>
    </submittedName>
</protein>
<feature type="compositionally biased region" description="Low complexity" evidence="1">
    <location>
        <begin position="216"/>
        <end position="243"/>
    </location>
</feature>
<dbReference type="EMBL" id="JBHSGF010000001">
    <property type="protein sequence ID" value="MFC4554005.1"/>
    <property type="molecule type" value="Genomic_DNA"/>
</dbReference>
<gene>
    <name evidence="2" type="ORF">ACFO3F_01975</name>
</gene>
<feature type="compositionally biased region" description="Basic and acidic residues" evidence="1">
    <location>
        <begin position="57"/>
        <end position="90"/>
    </location>
</feature>
<evidence type="ECO:0000313" key="2">
    <source>
        <dbReference type="EMBL" id="MFC4554005.1"/>
    </source>
</evidence>
<feature type="region of interest" description="Disordered" evidence="1">
    <location>
        <begin position="50"/>
        <end position="90"/>
    </location>
</feature>
<organism evidence="2 3">
    <name type="scientific">Georgenia faecalis</name>
    <dbReference type="NCBI Taxonomy" id="2483799"/>
    <lineage>
        <taxon>Bacteria</taxon>
        <taxon>Bacillati</taxon>
        <taxon>Actinomycetota</taxon>
        <taxon>Actinomycetes</taxon>
        <taxon>Micrococcales</taxon>
        <taxon>Bogoriellaceae</taxon>
        <taxon>Georgenia</taxon>
    </lineage>
</organism>
<keyword evidence="3" id="KW-1185">Reference proteome</keyword>
<comment type="caution">
    <text evidence="2">The sequence shown here is derived from an EMBL/GenBank/DDBJ whole genome shotgun (WGS) entry which is preliminary data.</text>
</comment>